<organism evidence="2 3">
    <name type="scientific">Genlisea aurea</name>
    <dbReference type="NCBI Taxonomy" id="192259"/>
    <lineage>
        <taxon>Eukaryota</taxon>
        <taxon>Viridiplantae</taxon>
        <taxon>Streptophyta</taxon>
        <taxon>Embryophyta</taxon>
        <taxon>Tracheophyta</taxon>
        <taxon>Spermatophyta</taxon>
        <taxon>Magnoliopsida</taxon>
        <taxon>eudicotyledons</taxon>
        <taxon>Gunneridae</taxon>
        <taxon>Pentapetalae</taxon>
        <taxon>asterids</taxon>
        <taxon>lamiids</taxon>
        <taxon>Lamiales</taxon>
        <taxon>Lentibulariaceae</taxon>
        <taxon>Genlisea</taxon>
    </lineage>
</organism>
<proteinExistence type="predicted"/>
<gene>
    <name evidence="2" type="ORF">M569_01763</name>
</gene>
<dbReference type="SUPFAM" id="SSF53335">
    <property type="entry name" value="S-adenosyl-L-methionine-dependent methyltransferases"/>
    <property type="match status" value="1"/>
</dbReference>
<dbReference type="InterPro" id="IPR052514">
    <property type="entry name" value="SAM-dependent_MTase"/>
</dbReference>
<comment type="caution">
    <text evidence="2">The sequence shown here is derived from an EMBL/GenBank/DDBJ whole genome shotgun (WGS) entry which is preliminary data.</text>
</comment>
<reference evidence="2 3" key="1">
    <citation type="journal article" date="2013" name="BMC Genomics">
        <title>The miniature genome of a carnivorous plant Genlisea aurea contains a low number of genes and short non-coding sequences.</title>
        <authorList>
            <person name="Leushkin E.V."/>
            <person name="Sutormin R.A."/>
            <person name="Nabieva E.R."/>
            <person name="Penin A.A."/>
            <person name="Kondrashov A.S."/>
            <person name="Logacheva M.D."/>
        </authorList>
    </citation>
    <scope>NUCLEOTIDE SEQUENCE [LARGE SCALE GENOMIC DNA]</scope>
</reference>
<feature type="non-terminal residue" evidence="2">
    <location>
        <position position="133"/>
    </location>
</feature>
<dbReference type="InterPro" id="IPR029063">
    <property type="entry name" value="SAM-dependent_MTases_sf"/>
</dbReference>
<dbReference type="Gene3D" id="3.40.50.150">
    <property type="entry name" value="Vaccinia Virus protein VP39"/>
    <property type="match status" value="1"/>
</dbReference>
<dbReference type="PANTHER" id="PTHR34203">
    <property type="entry name" value="METHYLTRANSFERASE, FKBM FAMILY PROTEIN"/>
    <property type="match status" value="1"/>
</dbReference>
<dbReference type="Pfam" id="PF05050">
    <property type="entry name" value="Methyltransf_21"/>
    <property type="match status" value="1"/>
</dbReference>
<dbReference type="Proteomes" id="UP000015453">
    <property type="component" value="Unassembled WGS sequence"/>
</dbReference>
<keyword evidence="3" id="KW-1185">Reference proteome</keyword>
<dbReference type="PANTHER" id="PTHR34203:SF15">
    <property type="entry name" value="SLL1173 PROTEIN"/>
    <property type="match status" value="1"/>
</dbReference>
<evidence type="ECO:0000259" key="1">
    <source>
        <dbReference type="Pfam" id="PF05050"/>
    </source>
</evidence>
<accession>S8EK68</accession>
<dbReference type="InterPro" id="IPR006342">
    <property type="entry name" value="FkbM_mtfrase"/>
</dbReference>
<sequence length="133" mass="14714">NSSDLILDVGANLGWYAINISKINSDIKVFAFEPDDDNFRLLNDNITLNNSTNIISINKAVTAGQAGKVVLYKYPDKNLGRHSLLKTAGLEQKQTLVKTISIDDFILTTNLNGNNIKLLKIDVEGYEYQVLLG</sequence>
<feature type="domain" description="Methyltransferase FkbM" evidence="1">
    <location>
        <begin position="8"/>
        <end position="132"/>
    </location>
</feature>
<protein>
    <recommendedName>
        <fullName evidence="1">Methyltransferase FkbM domain-containing protein</fullName>
    </recommendedName>
</protein>
<dbReference type="EMBL" id="AUSU01000608">
    <property type="protein sequence ID" value="EPS72992.1"/>
    <property type="molecule type" value="Genomic_DNA"/>
</dbReference>
<dbReference type="NCBIfam" id="TIGR01444">
    <property type="entry name" value="fkbM_fam"/>
    <property type="match status" value="1"/>
</dbReference>
<name>S8EK68_9LAMI</name>
<feature type="non-terminal residue" evidence="2">
    <location>
        <position position="1"/>
    </location>
</feature>
<dbReference type="AlphaFoldDB" id="S8EK68"/>
<evidence type="ECO:0000313" key="2">
    <source>
        <dbReference type="EMBL" id="EPS72992.1"/>
    </source>
</evidence>
<evidence type="ECO:0000313" key="3">
    <source>
        <dbReference type="Proteomes" id="UP000015453"/>
    </source>
</evidence>